<evidence type="ECO:0000256" key="3">
    <source>
        <dbReference type="ARBA" id="ARBA00022448"/>
    </source>
</evidence>
<feature type="signal peptide" evidence="9">
    <location>
        <begin position="1"/>
        <end position="19"/>
    </location>
</feature>
<dbReference type="Gene3D" id="1.20.1600.10">
    <property type="entry name" value="Outer membrane efflux proteins (OEP)"/>
    <property type="match status" value="1"/>
</dbReference>
<accession>A0A377J1I6</accession>
<dbReference type="PANTHER" id="PTHR30026:SF5">
    <property type="entry name" value="ABC-TYPE EFFLUX SYSTEM SECRETIN COMPONENT"/>
    <property type="match status" value="1"/>
</dbReference>
<evidence type="ECO:0000256" key="5">
    <source>
        <dbReference type="ARBA" id="ARBA00022692"/>
    </source>
</evidence>
<gene>
    <name evidence="10" type="ORF">NCTC12410_00146</name>
</gene>
<dbReference type="Pfam" id="PF02321">
    <property type="entry name" value="OEP"/>
    <property type="match status" value="2"/>
</dbReference>
<evidence type="ECO:0000256" key="7">
    <source>
        <dbReference type="ARBA" id="ARBA00023237"/>
    </source>
</evidence>
<feature type="chain" id="PRO_5016638617" evidence="9">
    <location>
        <begin position="20"/>
        <end position="502"/>
    </location>
</feature>
<evidence type="ECO:0000256" key="6">
    <source>
        <dbReference type="ARBA" id="ARBA00023136"/>
    </source>
</evidence>
<keyword evidence="9" id="KW-0732">Signal</keyword>
<comment type="subcellular location">
    <subcellularLocation>
        <location evidence="1">Cell outer membrane</location>
    </subcellularLocation>
</comment>
<dbReference type="AlphaFoldDB" id="A0A377J1I6"/>
<dbReference type="PANTHER" id="PTHR30026">
    <property type="entry name" value="OUTER MEMBRANE PROTEIN TOLC"/>
    <property type="match status" value="1"/>
</dbReference>
<dbReference type="RefSeq" id="WP_115010680.1">
    <property type="nucleotide sequence ID" value="NZ_UGHV01000001.1"/>
</dbReference>
<dbReference type="GO" id="GO:0015288">
    <property type="term" value="F:porin activity"/>
    <property type="evidence" value="ECO:0007669"/>
    <property type="project" value="TreeGrafter"/>
</dbReference>
<evidence type="ECO:0000256" key="8">
    <source>
        <dbReference type="SAM" id="MobiDB-lite"/>
    </source>
</evidence>
<evidence type="ECO:0000313" key="10">
    <source>
        <dbReference type="EMBL" id="STO96337.1"/>
    </source>
</evidence>
<keyword evidence="3" id="KW-0813">Transport</keyword>
<feature type="compositionally biased region" description="Polar residues" evidence="8">
    <location>
        <begin position="43"/>
        <end position="59"/>
    </location>
</feature>
<keyword evidence="4" id="KW-1134">Transmembrane beta strand</keyword>
<dbReference type="GO" id="GO:0009279">
    <property type="term" value="C:cell outer membrane"/>
    <property type="evidence" value="ECO:0007669"/>
    <property type="project" value="UniProtKB-SubCell"/>
</dbReference>
<dbReference type="InterPro" id="IPR051906">
    <property type="entry name" value="TolC-like"/>
</dbReference>
<dbReference type="InterPro" id="IPR003423">
    <property type="entry name" value="OMP_efflux"/>
</dbReference>
<evidence type="ECO:0000256" key="2">
    <source>
        <dbReference type="ARBA" id="ARBA00007613"/>
    </source>
</evidence>
<keyword evidence="6" id="KW-0472">Membrane</keyword>
<keyword evidence="5" id="KW-0812">Transmembrane</keyword>
<dbReference type="Proteomes" id="UP000254841">
    <property type="component" value="Unassembled WGS sequence"/>
</dbReference>
<dbReference type="OrthoDB" id="9810862at2"/>
<proteinExistence type="inferred from homology"/>
<evidence type="ECO:0000313" key="11">
    <source>
        <dbReference type="Proteomes" id="UP000254841"/>
    </source>
</evidence>
<protein>
    <submittedName>
        <fullName evidence="10">Putative outer membrane efflux protein</fullName>
    </submittedName>
</protein>
<sequence length="502" mass="54729">MRNFVYLGLWILGFSSLQAALLPDFTLDDISNAPHSSKKAKPSPTTLDQPKSPLESNLPTPADKARNTAEEVTFEQAYALLLETSDAIKAQDLSVDRAKKLALGAKLSFLPEINASVFYTHLDRKIQEQLPMDTSSIPPALSQQFAPLLSALNQPIVLLDQNIIIGALTMIYPLYTGGARIQGSKIAAIAHKDAKEALRLKKLSSFEELANVYYGAVLAENLAQVLAQSSQATKQHYANALALEKSGQIARVEVLAAQVAHDKSLNALSQAQNAATIASLTLNSTLSSQNLAPIDTLKLAEKPLPPESIFIQKTLASYPVLTSLDLKVQSAKEAKTLALAPFLPQIVGFGAVYANNANHALIMRAIPTWHIGVAANLSLITPKARIQHYQAAKLTQLEMQSLANQARKDITLLVKNTYKQALYAQEEYKSRMSSINLAKENLKLQENAFKQGLATSMQVIDAQNALQNALIEQQTSAYKAIIALARLFALSDDIEGFYPYRQ</sequence>
<reference evidence="10 11" key="1">
    <citation type="submission" date="2018-06" db="EMBL/GenBank/DDBJ databases">
        <authorList>
            <consortium name="Pathogen Informatics"/>
            <person name="Doyle S."/>
        </authorList>
    </citation>
    <scope>NUCLEOTIDE SEQUENCE [LARGE SCALE GENOMIC DNA]</scope>
    <source>
        <strain evidence="10 11">NCTC12410</strain>
    </source>
</reference>
<organism evidence="10 11">
    <name type="scientific">Helicobacter canis</name>
    <dbReference type="NCBI Taxonomy" id="29419"/>
    <lineage>
        <taxon>Bacteria</taxon>
        <taxon>Pseudomonadati</taxon>
        <taxon>Campylobacterota</taxon>
        <taxon>Epsilonproteobacteria</taxon>
        <taxon>Campylobacterales</taxon>
        <taxon>Helicobacteraceae</taxon>
        <taxon>Helicobacter</taxon>
    </lineage>
</organism>
<feature type="region of interest" description="Disordered" evidence="8">
    <location>
        <begin position="33"/>
        <end position="67"/>
    </location>
</feature>
<evidence type="ECO:0000256" key="1">
    <source>
        <dbReference type="ARBA" id="ARBA00004442"/>
    </source>
</evidence>
<dbReference type="GO" id="GO:0015562">
    <property type="term" value="F:efflux transmembrane transporter activity"/>
    <property type="evidence" value="ECO:0007669"/>
    <property type="project" value="InterPro"/>
</dbReference>
<dbReference type="GO" id="GO:1990281">
    <property type="term" value="C:efflux pump complex"/>
    <property type="evidence" value="ECO:0007669"/>
    <property type="project" value="TreeGrafter"/>
</dbReference>
<dbReference type="EMBL" id="UGHV01000001">
    <property type="protein sequence ID" value="STO96337.1"/>
    <property type="molecule type" value="Genomic_DNA"/>
</dbReference>
<keyword evidence="7" id="KW-0998">Cell outer membrane</keyword>
<evidence type="ECO:0000256" key="9">
    <source>
        <dbReference type="SAM" id="SignalP"/>
    </source>
</evidence>
<dbReference type="SUPFAM" id="SSF56954">
    <property type="entry name" value="Outer membrane efflux proteins (OEP)"/>
    <property type="match status" value="1"/>
</dbReference>
<comment type="similarity">
    <text evidence="2">Belongs to the outer membrane factor (OMF) (TC 1.B.17) family.</text>
</comment>
<evidence type="ECO:0000256" key="4">
    <source>
        <dbReference type="ARBA" id="ARBA00022452"/>
    </source>
</evidence>
<name>A0A377J1I6_9HELI</name>